<proteinExistence type="inferred from homology"/>
<dbReference type="Proteomes" id="UP001291309">
    <property type="component" value="Unassembled WGS sequence"/>
</dbReference>
<name>A0ABU5HA85_9BACT</name>
<accession>A0ABU5HA85</accession>
<dbReference type="SUPFAM" id="SSF51316">
    <property type="entry name" value="Mss4-like"/>
    <property type="match status" value="1"/>
</dbReference>
<dbReference type="InterPro" id="IPR011057">
    <property type="entry name" value="Mss4-like_sf"/>
</dbReference>
<dbReference type="PANTHER" id="PTHR28620">
    <property type="entry name" value="CENTROMERE PROTEIN V"/>
    <property type="match status" value="1"/>
</dbReference>
<evidence type="ECO:0000256" key="3">
    <source>
        <dbReference type="ARBA" id="ARBA00022833"/>
    </source>
</evidence>
<keyword evidence="6" id="KW-1185">Reference proteome</keyword>
<comment type="caution">
    <text evidence="5">The sequence shown here is derived from an EMBL/GenBank/DDBJ whole genome shotgun (WGS) entry which is preliminary data.</text>
</comment>
<sequence length="151" mass="16204">MSPSDSAQPTVTPGLRTYKGSCQCGAVRFEVDFDPSAGTTRCNCTVCKKTAWWGATVKPSAFRLLSGRESLGDYSRSEASHARFCKVCGLRAFGHGNIPELGGDYYSVNLNCLDGADLSGVLVSYLDGLHDTWQQLAVVPYVDPVTAAMRA</sequence>
<dbReference type="Gene3D" id="2.170.150.70">
    <property type="match status" value="1"/>
</dbReference>
<dbReference type="Pfam" id="PF04828">
    <property type="entry name" value="GFA"/>
    <property type="match status" value="1"/>
</dbReference>
<evidence type="ECO:0000256" key="1">
    <source>
        <dbReference type="ARBA" id="ARBA00005495"/>
    </source>
</evidence>
<dbReference type="RefSeq" id="WP_321549117.1">
    <property type="nucleotide sequence ID" value="NZ_JAXIVS010000011.1"/>
</dbReference>
<evidence type="ECO:0000313" key="6">
    <source>
        <dbReference type="Proteomes" id="UP001291309"/>
    </source>
</evidence>
<protein>
    <submittedName>
        <fullName evidence="5">GFA family protein</fullName>
    </submittedName>
</protein>
<organism evidence="5 6">
    <name type="scientific">Hyalangium rubrum</name>
    <dbReference type="NCBI Taxonomy" id="3103134"/>
    <lineage>
        <taxon>Bacteria</taxon>
        <taxon>Pseudomonadati</taxon>
        <taxon>Myxococcota</taxon>
        <taxon>Myxococcia</taxon>
        <taxon>Myxococcales</taxon>
        <taxon>Cystobacterineae</taxon>
        <taxon>Archangiaceae</taxon>
        <taxon>Hyalangium</taxon>
    </lineage>
</organism>
<dbReference type="InterPro" id="IPR006913">
    <property type="entry name" value="CENP-V/GFA"/>
</dbReference>
<gene>
    <name evidence="5" type="ORF">SYV04_28610</name>
</gene>
<dbReference type="PANTHER" id="PTHR28620:SF1">
    <property type="entry name" value="CENP-V_GFA DOMAIN-CONTAINING PROTEIN"/>
    <property type="match status" value="1"/>
</dbReference>
<feature type="domain" description="CENP-V/GFA" evidence="4">
    <location>
        <begin position="18"/>
        <end position="142"/>
    </location>
</feature>
<evidence type="ECO:0000259" key="4">
    <source>
        <dbReference type="PROSITE" id="PS51891"/>
    </source>
</evidence>
<comment type="similarity">
    <text evidence="1">Belongs to the Gfa family.</text>
</comment>
<keyword evidence="3" id="KW-0862">Zinc</keyword>
<dbReference type="InterPro" id="IPR052355">
    <property type="entry name" value="CENP-V-like"/>
</dbReference>
<keyword evidence="2" id="KW-0479">Metal-binding</keyword>
<dbReference type="PROSITE" id="PS51891">
    <property type="entry name" value="CENP_V_GFA"/>
    <property type="match status" value="1"/>
</dbReference>
<dbReference type="EMBL" id="JAXIVS010000011">
    <property type="protein sequence ID" value="MDY7230393.1"/>
    <property type="molecule type" value="Genomic_DNA"/>
</dbReference>
<evidence type="ECO:0000256" key="2">
    <source>
        <dbReference type="ARBA" id="ARBA00022723"/>
    </source>
</evidence>
<reference evidence="5 6" key="1">
    <citation type="submission" date="2023-12" db="EMBL/GenBank/DDBJ databases">
        <title>the genome sequence of Hyalangium sp. s54d21.</title>
        <authorList>
            <person name="Zhang X."/>
        </authorList>
    </citation>
    <scope>NUCLEOTIDE SEQUENCE [LARGE SCALE GENOMIC DNA]</scope>
    <source>
        <strain evidence="6">s54d21</strain>
    </source>
</reference>
<evidence type="ECO:0000313" key="5">
    <source>
        <dbReference type="EMBL" id="MDY7230393.1"/>
    </source>
</evidence>